<dbReference type="EMBL" id="MTPU01000009">
    <property type="protein sequence ID" value="OPH11269.1"/>
    <property type="molecule type" value="Genomic_DNA"/>
</dbReference>
<sequence>MLNWKRAILRSEYFVNALLPPSQFSLENAGRFHSPKLRSPEPFYHQCLGWFLILINPKLRKKAAIAVWKRVFKKSFCILQFTTDFENALLKKGAFRLNMMYKNIYIVKSVNV</sequence>
<comment type="caution">
    <text evidence="1">The sequence shown here is derived from an EMBL/GenBank/DDBJ whole genome shotgun (WGS) entry which is preliminary data.</text>
</comment>
<evidence type="ECO:0000313" key="2">
    <source>
        <dbReference type="Proteomes" id="UP000190056"/>
    </source>
</evidence>
<dbReference type="AlphaFoldDB" id="A0A9Q5R001"/>
<dbReference type="Proteomes" id="UP000190056">
    <property type="component" value="Unassembled WGS sequence"/>
</dbReference>
<evidence type="ECO:0000313" key="1">
    <source>
        <dbReference type="EMBL" id="OPH11269.1"/>
    </source>
</evidence>
<proteinExistence type="predicted"/>
<organism evidence="1 2">
    <name type="scientific">Cylindrospermopsis raciborskii CENA302</name>
    <dbReference type="NCBI Taxonomy" id="1170768"/>
    <lineage>
        <taxon>Bacteria</taxon>
        <taxon>Bacillati</taxon>
        <taxon>Cyanobacteriota</taxon>
        <taxon>Cyanophyceae</taxon>
        <taxon>Nostocales</taxon>
        <taxon>Aphanizomenonaceae</taxon>
        <taxon>Cylindrospermopsis</taxon>
    </lineage>
</organism>
<protein>
    <submittedName>
        <fullName evidence="1">Uncharacterized protein</fullName>
    </submittedName>
</protein>
<accession>A0A9Q5R001</accession>
<name>A0A9Q5R001_9CYAN</name>
<gene>
    <name evidence="1" type="ORF">CENA302_01095</name>
</gene>
<reference evidence="1 2" key="1">
    <citation type="submission" date="2017-01" db="EMBL/GenBank/DDBJ databases">
        <authorList>
            <person name="Abreu V.A."/>
            <person name="Popin R.V."/>
            <person name="Rigonato J."/>
            <person name="Andreote A.P."/>
            <person name="Schaker P.C."/>
            <person name="Hoff-Risseti C."/>
            <person name="Alvarenga D.O."/>
            <person name="Varani A.M."/>
            <person name="Fiore M.F."/>
        </authorList>
    </citation>
    <scope>NUCLEOTIDE SEQUENCE [LARGE SCALE GENOMIC DNA]</scope>
    <source>
        <strain evidence="1 2">CENA302</strain>
    </source>
</reference>